<dbReference type="Pfam" id="PF10262">
    <property type="entry name" value="Rdx"/>
    <property type="match status" value="1"/>
</dbReference>
<reference evidence="4" key="2">
    <citation type="submission" date="2019-06" db="EMBL/GenBank/DDBJ databases">
        <title>Genomics analysis of Aphanomyces spp. identifies a new class of oomycete effector associated with host adaptation.</title>
        <authorList>
            <person name="Gaulin E."/>
        </authorList>
    </citation>
    <scope>NUCLEOTIDE SEQUENCE</scope>
    <source>
        <strain evidence="4">CBS 578.67</strain>
    </source>
</reference>
<dbReference type="InterPro" id="IPR019389">
    <property type="entry name" value="Selenoprotein_T"/>
</dbReference>
<dbReference type="NCBIfam" id="TIGR02174">
    <property type="entry name" value="CXXU_selWTH"/>
    <property type="match status" value="1"/>
</dbReference>
<sequence>MAPKTETKAGNRLSILYDKTGFAPHIKNIQENLKAEFPDLDVKTDAYPLTTSNQALVTLIFVLQVAMTLAFMFASQIVDYFKLPIDPEHLKYFEQNKFMVVPAMLMLSPVRQLISKTGAFEIYLNDERIWSTLTSRVVPNYSALKSAIEKKGVKPTKK</sequence>
<evidence type="ECO:0000256" key="3">
    <source>
        <dbReference type="SAM" id="Phobius"/>
    </source>
</evidence>
<dbReference type="PANTHER" id="PTHR13544:SF0">
    <property type="entry name" value="THIOREDOXIN REDUCTASE-LIKE SELENOPROTEIN T"/>
    <property type="match status" value="1"/>
</dbReference>
<keyword evidence="3" id="KW-0472">Membrane</keyword>
<dbReference type="SUPFAM" id="SSF52833">
    <property type="entry name" value="Thioredoxin-like"/>
    <property type="match status" value="1"/>
</dbReference>
<feature type="transmembrane region" description="Helical" evidence="3">
    <location>
        <begin position="55"/>
        <end position="74"/>
    </location>
</feature>
<reference evidence="5 6" key="1">
    <citation type="submission" date="2019-03" db="EMBL/GenBank/DDBJ databases">
        <authorList>
            <person name="Gaulin E."/>
            <person name="Dumas B."/>
        </authorList>
    </citation>
    <scope>NUCLEOTIDE SEQUENCE [LARGE SCALE GENOMIC DNA]</scope>
    <source>
        <strain evidence="5">CBS 568.67</strain>
    </source>
</reference>
<keyword evidence="3" id="KW-1133">Transmembrane helix</keyword>
<keyword evidence="2" id="KW-0676">Redox-active center</keyword>
<dbReference type="EMBL" id="CAADRA010000178">
    <property type="protein sequence ID" value="VFT79094.1"/>
    <property type="molecule type" value="Genomic_DNA"/>
</dbReference>
<dbReference type="EMBL" id="VJMH01000178">
    <property type="protein sequence ID" value="KAF0718124.1"/>
    <property type="molecule type" value="Genomic_DNA"/>
</dbReference>
<keyword evidence="6" id="KW-1185">Reference proteome</keyword>
<keyword evidence="1" id="KW-0732">Signal</keyword>
<evidence type="ECO:0000256" key="1">
    <source>
        <dbReference type="ARBA" id="ARBA00022729"/>
    </source>
</evidence>
<dbReference type="InterPro" id="IPR036249">
    <property type="entry name" value="Thioredoxin-like_sf"/>
</dbReference>
<dbReference type="InterPro" id="IPR011893">
    <property type="entry name" value="Selenoprotein_Rdx-typ"/>
</dbReference>
<accession>A0A485K7A7</accession>
<evidence type="ECO:0000313" key="6">
    <source>
        <dbReference type="Proteomes" id="UP000332933"/>
    </source>
</evidence>
<keyword evidence="3" id="KW-0812">Transmembrane</keyword>
<dbReference type="AlphaFoldDB" id="A0A485K7A7"/>
<dbReference type="GO" id="GO:0005789">
    <property type="term" value="C:endoplasmic reticulum membrane"/>
    <property type="evidence" value="ECO:0007669"/>
    <property type="project" value="TreeGrafter"/>
</dbReference>
<dbReference type="PANTHER" id="PTHR13544">
    <property type="entry name" value="SELENOPROTEIN T"/>
    <property type="match status" value="1"/>
</dbReference>
<proteinExistence type="predicted"/>
<dbReference type="Gene3D" id="3.40.30.10">
    <property type="entry name" value="Glutaredoxin"/>
    <property type="match status" value="1"/>
</dbReference>
<dbReference type="OrthoDB" id="60822at2759"/>
<dbReference type="GO" id="GO:0045454">
    <property type="term" value="P:cell redox homeostasis"/>
    <property type="evidence" value="ECO:0007669"/>
    <property type="project" value="TreeGrafter"/>
</dbReference>
<evidence type="ECO:0000313" key="4">
    <source>
        <dbReference type="EMBL" id="KAF0718124.1"/>
    </source>
</evidence>
<protein>
    <submittedName>
        <fullName evidence="5">Aste57867_1887 protein</fullName>
    </submittedName>
</protein>
<evidence type="ECO:0000256" key="2">
    <source>
        <dbReference type="ARBA" id="ARBA00023284"/>
    </source>
</evidence>
<dbReference type="Proteomes" id="UP000332933">
    <property type="component" value="Unassembled WGS sequence"/>
</dbReference>
<dbReference type="GO" id="GO:0004791">
    <property type="term" value="F:thioredoxin-disulfide reductase (NADPH) activity"/>
    <property type="evidence" value="ECO:0007669"/>
    <property type="project" value="TreeGrafter"/>
</dbReference>
<name>A0A485K7A7_9STRA</name>
<organism evidence="5 6">
    <name type="scientific">Aphanomyces stellatus</name>
    <dbReference type="NCBI Taxonomy" id="120398"/>
    <lineage>
        <taxon>Eukaryota</taxon>
        <taxon>Sar</taxon>
        <taxon>Stramenopiles</taxon>
        <taxon>Oomycota</taxon>
        <taxon>Saprolegniomycetes</taxon>
        <taxon>Saprolegniales</taxon>
        <taxon>Verrucalvaceae</taxon>
        <taxon>Aphanomyces</taxon>
    </lineage>
</organism>
<evidence type="ECO:0000313" key="5">
    <source>
        <dbReference type="EMBL" id="VFT79094.1"/>
    </source>
</evidence>
<gene>
    <name evidence="5" type="primary">Aste57867_1887</name>
    <name evidence="4" type="ORF">As57867_001885</name>
    <name evidence="5" type="ORF">ASTE57867_1887</name>
</gene>